<dbReference type="InterPro" id="IPR003824">
    <property type="entry name" value="UppP"/>
</dbReference>
<evidence type="ECO:0000256" key="3">
    <source>
        <dbReference type="ARBA" id="ARBA00012374"/>
    </source>
</evidence>
<evidence type="ECO:0000256" key="7">
    <source>
        <dbReference type="ARBA" id="ARBA00022801"/>
    </source>
</evidence>
<name>A0A2M7R549_9BACT</name>
<comment type="caution">
    <text evidence="15">The sequence shown here is derived from an EMBL/GenBank/DDBJ whole genome shotgun (WGS) entry which is preliminary data.</text>
</comment>
<evidence type="ECO:0000313" key="15">
    <source>
        <dbReference type="EMBL" id="PIY88405.1"/>
    </source>
</evidence>
<evidence type="ECO:0000256" key="11">
    <source>
        <dbReference type="ARBA" id="ARBA00032707"/>
    </source>
</evidence>
<keyword evidence="7" id="KW-0378">Hydrolase</keyword>
<keyword evidence="5" id="KW-1003">Cell membrane</keyword>
<dbReference type="Pfam" id="PF02673">
    <property type="entry name" value="BacA"/>
    <property type="match status" value="1"/>
</dbReference>
<dbReference type="GO" id="GO:0005886">
    <property type="term" value="C:plasma membrane"/>
    <property type="evidence" value="ECO:0007669"/>
    <property type="project" value="UniProtKB-SubCell"/>
</dbReference>
<protein>
    <recommendedName>
        <fullName evidence="4">Undecaprenyl-diphosphatase</fullName>
        <ecNumber evidence="3">3.6.1.27</ecNumber>
    </recommendedName>
    <alternativeName>
        <fullName evidence="12">Bacitracin resistance protein</fullName>
    </alternativeName>
    <alternativeName>
        <fullName evidence="11">Undecaprenyl pyrophosphate phosphatase</fullName>
    </alternativeName>
</protein>
<dbReference type="Proteomes" id="UP000230767">
    <property type="component" value="Unassembled WGS sequence"/>
</dbReference>
<gene>
    <name evidence="15" type="ORF">COY73_03975</name>
</gene>
<accession>A0A2M7R549</accession>
<evidence type="ECO:0000256" key="1">
    <source>
        <dbReference type="ARBA" id="ARBA00004651"/>
    </source>
</evidence>
<evidence type="ECO:0000256" key="2">
    <source>
        <dbReference type="ARBA" id="ARBA00010621"/>
    </source>
</evidence>
<evidence type="ECO:0000256" key="10">
    <source>
        <dbReference type="ARBA" id="ARBA00023251"/>
    </source>
</evidence>
<evidence type="ECO:0000256" key="9">
    <source>
        <dbReference type="ARBA" id="ARBA00023136"/>
    </source>
</evidence>
<dbReference type="GO" id="GO:0046677">
    <property type="term" value="P:response to antibiotic"/>
    <property type="evidence" value="ECO:0007669"/>
    <property type="project" value="UniProtKB-KW"/>
</dbReference>
<evidence type="ECO:0000256" key="5">
    <source>
        <dbReference type="ARBA" id="ARBA00022475"/>
    </source>
</evidence>
<evidence type="ECO:0000256" key="4">
    <source>
        <dbReference type="ARBA" id="ARBA00021581"/>
    </source>
</evidence>
<evidence type="ECO:0000256" key="6">
    <source>
        <dbReference type="ARBA" id="ARBA00022692"/>
    </source>
</evidence>
<proteinExistence type="inferred from homology"/>
<organism evidence="15 16">
    <name type="scientific">Candidatus Nealsonbacteria bacterium CG_4_10_14_0_8_um_filter_37_14</name>
    <dbReference type="NCBI Taxonomy" id="1974684"/>
    <lineage>
        <taxon>Bacteria</taxon>
        <taxon>Candidatus Nealsoniibacteriota</taxon>
    </lineage>
</organism>
<dbReference type="PANTHER" id="PTHR30622">
    <property type="entry name" value="UNDECAPRENYL-DIPHOSPHATASE"/>
    <property type="match status" value="1"/>
</dbReference>
<dbReference type="PANTHER" id="PTHR30622:SF2">
    <property type="entry name" value="UNDECAPRENYL-DIPHOSPHATASE"/>
    <property type="match status" value="1"/>
</dbReference>
<comment type="similarity">
    <text evidence="2">Belongs to the UppP family.</text>
</comment>
<comment type="catalytic activity">
    <reaction evidence="13">
        <text>di-trans,octa-cis-undecaprenyl diphosphate + H2O = di-trans,octa-cis-undecaprenyl phosphate + phosphate + H(+)</text>
        <dbReference type="Rhea" id="RHEA:28094"/>
        <dbReference type="ChEBI" id="CHEBI:15377"/>
        <dbReference type="ChEBI" id="CHEBI:15378"/>
        <dbReference type="ChEBI" id="CHEBI:43474"/>
        <dbReference type="ChEBI" id="CHEBI:58405"/>
        <dbReference type="ChEBI" id="CHEBI:60392"/>
        <dbReference type="EC" id="3.6.1.27"/>
    </reaction>
</comment>
<keyword evidence="10" id="KW-0046">Antibiotic resistance</keyword>
<comment type="subcellular location">
    <subcellularLocation>
        <location evidence="1">Cell membrane</location>
        <topology evidence="1">Multi-pass membrane protein</topology>
    </subcellularLocation>
</comment>
<feature type="transmembrane region" description="Helical" evidence="14">
    <location>
        <begin position="40"/>
        <end position="58"/>
    </location>
</feature>
<dbReference type="GO" id="GO:0050380">
    <property type="term" value="F:undecaprenyl-diphosphatase activity"/>
    <property type="evidence" value="ECO:0007669"/>
    <property type="project" value="UniProtKB-EC"/>
</dbReference>
<keyword evidence="6 14" id="KW-0812">Transmembrane</keyword>
<feature type="transmembrane region" description="Helical" evidence="14">
    <location>
        <begin position="12"/>
        <end position="34"/>
    </location>
</feature>
<feature type="transmembrane region" description="Helical" evidence="14">
    <location>
        <begin position="70"/>
        <end position="90"/>
    </location>
</feature>
<evidence type="ECO:0000256" key="14">
    <source>
        <dbReference type="SAM" id="Phobius"/>
    </source>
</evidence>
<evidence type="ECO:0000256" key="12">
    <source>
        <dbReference type="ARBA" id="ARBA00032932"/>
    </source>
</evidence>
<dbReference type="AlphaFoldDB" id="A0A2M7R549"/>
<evidence type="ECO:0000256" key="8">
    <source>
        <dbReference type="ARBA" id="ARBA00022989"/>
    </source>
</evidence>
<evidence type="ECO:0000313" key="16">
    <source>
        <dbReference type="Proteomes" id="UP000230767"/>
    </source>
</evidence>
<dbReference type="EC" id="3.6.1.27" evidence="3"/>
<sequence>MSYILLGILQGIFEWIPISSEGVVALVAQFLPGLKSPLDLALFLHLGTALAVLIYFGKDWMNILSFKDKNLLQFLIIATLISLAVGFPVYKLLKGVAIGAGLLLVMGLGLLFTAYFQRTSTAGKPSRPAGWLPAKLNLNPNQLAAICGFLQGLSVIPGLSRSGSTIFGLALGGVEPSQILKISYMMSLPVVLASSCYLFLENPILICESWRSLFFSFSVGILSLHFLIKISQKINFSKFALIFGILCLIGAAIEFII</sequence>
<feature type="transmembrane region" description="Helical" evidence="14">
    <location>
        <begin position="96"/>
        <end position="117"/>
    </location>
</feature>
<evidence type="ECO:0000256" key="13">
    <source>
        <dbReference type="ARBA" id="ARBA00047594"/>
    </source>
</evidence>
<reference evidence="16" key="1">
    <citation type="submission" date="2017-09" db="EMBL/GenBank/DDBJ databases">
        <title>Depth-based differentiation of microbial function through sediment-hosted aquifers and enrichment of novel symbionts in the deep terrestrial subsurface.</title>
        <authorList>
            <person name="Probst A.J."/>
            <person name="Ladd B."/>
            <person name="Jarett J.K."/>
            <person name="Geller-Mcgrath D.E."/>
            <person name="Sieber C.M.K."/>
            <person name="Emerson J.B."/>
            <person name="Anantharaman K."/>
            <person name="Thomas B.C."/>
            <person name="Malmstrom R."/>
            <person name="Stieglmeier M."/>
            <person name="Klingl A."/>
            <person name="Woyke T."/>
            <person name="Ryan C.M."/>
            <person name="Banfield J.F."/>
        </authorList>
    </citation>
    <scope>NUCLEOTIDE SEQUENCE [LARGE SCALE GENOMIC DNA]</scope>
</reference>
<keyword evidence="8 14" id="KW-1133">Transmembrane helix</keyword>
<feature type="transmembrane region" description="Helical" evidence="14">
    <location>
        <begin position="236"/>
        <end position="256"/>
    </location>
</feature>
<keyword evidence="9 14" id="KW-0472">Membrane</keyword>
<dbReference type="EMBL" id="PFLW01000094">
    <property type="protein sequence ID" value="PIY88405.1"/>
    <property type="molecule type" value="Genomic_DNA"/>
</dbReference>